<keyword evidence="7" id="KW-0274">FAD</keyword>
<dbReference type="Pfam" id="PF02424">
    <property type="entry name" value="ApbE"/>
    <property type="match status" value="1"/>
</dbReference>
<dbReference type="Proteomes" id="UP000242415">
    <property type="component" value="Unassembled WGS sequence"/>
</dbReference>
<dbReference type="EC" id="2.7.1.180" evidence="2"/>
<feature type="region of interest" description="Disordered" evidence="11">
    <location>
        <begin position="1"/>
        <end position="21"/>
    </location>
</feature>
<evidence type="ECO:0000256" key="7">
    <source>
        <dbReference type="ARBA" id="ARBA00022827"/>
    </source>
</evidence>
<evidence type="ECO:0000256" key="10">
    <source>
        <dbReference type="ARBA" id="ARBA00048540"/>
    </source>
</evidence>
<keyword evidence="12" id="KW-0449">Lipoprotein</keyword>
<proteinExistence type="predicted"/>
<protein>
    <recommendedName>
        <fullName evidence="3">FAD:protein FMN transferase</fullName>
        <ecNumber evidence="2">2.7.1.180</ecNumber>
    </recommendedName>
    <alternativeName>
        <fullName evidence="9">Flavin transferase</fullName>
    </alternativeName>
</protein>
<dbReference type="SUPFAM" id="SSF143631">
    <property type="entry name" value="ApbE-like"/>
    <property type="match status" value="1"/>
</dbReference>
<evidence type="ECO:0000256" key="1">
    <source>
        <dbReference type="ARBA" id="ARBA00001946"/>
    </source>
</evidence>
<dbReference type="Gene3D" id="3.10.520.10">
    <property type="entry name" value="ApbE-like domains"/>
    <property type="match status" value="2"/>
</dbReference>
<comment type="catalytic activity">
    <reaction evidence="10">
        <text>L-threonyl-[protein] + FAD = FMN-L-threonyl-[protein] + AMP + H(+)</text>
        <dbReference type="Rhea" id="RHEA:36847"/>
        <dbReference type="Rhea" id="RHEA-COMP:11060"/>
        <dbReference type="Rhea" id="RHEA-COMP:11061"/>
        <dbReference type="ChEBI" id="CHEBI:15378"/>
        <dbReference type="ChEBI" id="CHEBI:30013"/>
        <dbReference type="ChEBI" id="CHEBI:57692"/>
        <dbReference type="ChEBI" id="CHEBI:74257"/>
        <dbReference type="ChEBI" id="CHEBI:456215"/>
        <dbReference type="EC" id="2.7.1.180"/>
    </reaction>
</comment>
<dbReference type="InterPro" id="IPR024932">
    <property type="entry name" value="ApbE"/>
</dbReference>
<dbReference type="PANTHER" id="PTHR30040:SF2">
    <property type="entry name" value="FAD:PROTEIN FMN TRANSFERASE"/>
    <property type="match status" value="1"/>
</dbReference>
<dbReference type="InterPro" id="IPR003374">
    <property type="entry name" value="ApbE-like_sf"/>
</dbReference>
<evidence type="ECO:0000256" key="8">
    <source>
        <dbReference type="ARBA" id="ARBA00022842"/>
    </source>
</evidence>
<keyword evidence="5" id="KW-0808">Transferase</keyword>
<evidence type="ECO:0000256" key="5">
    <source>
        <dbReference type="ARBA" id="ARBA00022679"/>
    </source>
</evidence>
<dbReference type="GO" id="GO:0016740">
    <property type="term" value="F:transferase activity"/>
    <property type="evidence" value="ECO:0007669"/>
    <property type="project" value="UniProtKB-KW"/>
</dbReference>
<evidence type="ECO:0000256" key="2">
    <source>
        <dbReference type="ARBA" id="ARBA00011955"/>
    </source>
</evidence>
<dbReference type="AlphaFoldDB" id="A0A1H3KWJ3"/>
<evidence type="ECO:0000256" key="3">
    <source>
        <dbReference type="ARBA" id="ARBA00016337"/>
    </source>
</evidence>
<evidence type="ECO:0000256" key="4">
    <source>
        <dbReference type="ARBA" id="ARBA00022630"/>
    </source>
</evidence>
<keyword evidence="4" id="KW-0285">Flavoprotein</keyword>
<dbReference type="EMBL" id="FNPH01000002">
    <property type="protein sequence ID" value="SDY56450.1"/>
    <property type="molecule type" value="Genomic_DNA"/>
</dbReference>
<keyword evidence="8" id="KW-0460">Magnesium</keyword>
<dbReference type="STRING" id="405436.SAMN05444365_102663"/>
<evidence type="ECO:0000256" key="9">
    <source>
        <dbReference type="ARBA" id="ARBA00031306"/>
    </source>
</evidence>
<sequence length="286" mass="30200">MLARGTTRTRRGTHPAYAADARFRPDLRIGPGGVERTGNPPAPGRGDRVIVRHAVHTSAADYLLMLIAPEPMSRRGLGEAIADAVAELRAIDVTYSPLRRTSLVALLRRGEVAPEAYPPLADIVARCDAMRAATDGWFDAWAVPGGFDPSGLLKGWAVERAAARLRAAGISDYAVVSGGDLTVRGHAPHGGPWRVAVHDPRGRDARPTVLALTEGAIGTSGMAGRRGHVVDPHTRTTVDQQRAAIVTGPDLAIADGYATALCAAGPAGLPWFPTRDGYRALFAPPR</sequence>
<gene>
    <name evidence="12" type="ORF">SAMN05444365_102663</name>
</gene>
<keyword evidence="6" id="KW-0479">Metal-binding</keyword>
<evidence type="ECO:0000256" key="11">
    <source>
        <dbReference type="SAM" id="MobiDB-lite"/>
    </source>
</evidence>
<dbReference type="PANTHER" id="PTHR30040">
    <property type="entry name" value="THIAMINE BIOSYNTHESIS LIPOPROTEIN APBE"/>
    <property type="match status" value="1"/>
</dbReference>
<keyword evidence="13" id="KW-1185">Reference proteome</keyword>
<dbReference type="RefSeq" id="WP_091554464.1">
    <property type="nucleotide sequence ID" value="NZ_FNPH01000002.1"/>
</dbReference>
<dbReference type="GO" id="GO:0046872">
    <property type="term" value="F:metal ion binding"/>
    <property type="evidence" value="ECO:0007669"/>
    <property type="project" value="UniProtKB-KW"/>
</dbReference>
<evidence type="ECO:0000313" key="13">
    <source>
        <dbReference type="Proteomes" id="UP000242415"/>
    </source>
</evidence>
<name>A0A1H3KWJ3_9ACTN</name>
<comment type="cofactor">
    <cofactor evidence="1">
        <name>Mg(2+)</name>
        <dbReference type="ChEBI" id="CHEBI:18420"/>
    </cofactor>
</comment>
<accession>A0A1H3KWJ3</accession>
<evidence type="ECO:0000313" key="12">
    <source>
        <dbReference type="EMBL" id="SDY56450.1"/>
    </source>
</evidence>
<evidence type="ECO:0000256" key="6">
    <source>
        <dbReference type="ARBA" id="ARBA00022723"/>
    </source>
</evidence>
<organism evidence="12 13">
    <name type="scientific">Micromonospora pattaloongensis</name>
    <dbReference type="NCBI Taxonomy" id="405436"/>
    <lineage>
        <taxon>Bacteria</taxon>
        <taxon>Bacillati</taxon>
        <taxon>Actinomycetota</taxon>
        <taxon>Actinomycetes</taxon>
        <taxon>Micromonosporales</taxon>
        <taxon>Micromonosporaceae</taxon>
        <taxon>Micromonospora</taxon>
    </lineage>
</organism>
<reference evidence="13" key="1">
    <citation type="submission" date="2016-10" db="EMBL/GenBank/DDBJ databases">
        <authorList>
            <person name="Varghese N."/>
            <person name="Submissions S."/>
        </authorList>
    </citation>
    <scope>NUCLEOTIDE SEQUENCE [LARGE SCALE GENOMIC DNA]</scope>
    <source>
        <strain evidence="13">DSM 45245</strain>
    </source>
</reference>
<dbReference type="OrthoDB" id="9778595at2"/>